<name>A0AAV6VSY5_9ARAC</name>
<accession>A0AAV6VSY5</accession>
<gene>
    <name evidence="1" type="ORF">JTE90_000863</name>
</gene>
<keyword evidence="2" id="KW-1185">Reference proteome</keyword>
<sequence length="66" mass="7590">MQDRSQVSELAEKYTVPDRVNDDSILDYGLYLKDCEQRLNQTLSFLGKYVSTVISFERSTGVCTVY</sequence>
<proteinExistence type="predicted"/>
<organism evidence="1 2">
    <name type="scientific">Oedothorax gibbosus</name>
    <dbReference type="NCBI Taxonomy" id="931172"/>
    <lineage>
        <taxon>Eukaryota</taxon>
        <taxon>Metazoa</taxon>
        <taxon>Ecdysozoa</taxon>
        <taxon>Arthropoda</taxon>
        <taxon>Chelicerata</taxon>
        <taxon>Arachnida</taxon>
        <taxon>Araneae</taxon>
        <taxon>Araneomorphae</taxon>
        <taxon>Entelegynae</taxon>
        <taxon>Araneoidea</taxon>
        <taxon>Linyphiidae</taxon>
        <taxon>Erigoninae</taxon>
        <taxon>Oedothorax</taxon>
    </lineage>
</organism>
<reference evidence="1 2" key="1">
    <citation type="journal article" date="2022" name="Nat. Ecol. Evol.">
        <title>A masculinizing supergene underlies an exaggerated male reproductive morph in a spider.</title>
        <authorList>
            <person name="Hendrickx F."/>
            <person name="De Corte Z."/>
            <person name="Sonet G."/>
            <person name="Van Belleghem S.M."/>
            <person name="Kostlbacher S."/>
            <person name="Vangestel C."/>
        </authorList>
    </citation>
    <scope>NUCLEOTIDE SEQUENCE [LARGE SCALE GENOMIC DNA]</scope>
    <source>
        <strain evidence="1">W744_W776</strain>
    </source>
</reference>
<dbReference type="EMBL" id="JAFNEN010000024">
    <property type="protein sequence ID" value="KAG8199770.1"/>
    <property type="molecule type" value="Genomic_DNA"/>
</dbReference>
<dbReference type="AlphaFoldDB" id="A0AAV6VSY5"/>
<dbReference type="Proteomes" id="UP000827092">
    <property type="component" value="Unassembled WGS sequence"/>
</dbReference>
<evidence type="ECO:0000313" key="2">
    <source>
        <dbReference type="Proteomes" id="UP000827092"/>
    </source>
</evidence>
<comment type="caution">
    <text evidence="1">The sequence shown here is derived from an EMBL/GenBank/DDBJ whole genome shotgun (WGS) entry which is preliminary data.</text>
</comment>
<protein>
    <submittedName>
        <fullName evidence="1">Uncharacterized protein</fullName>
    </submittedName>
</protein>
<evidence type="ECO:0000313" key="1">
    <source>
        <dbReference type="EMBL" id="KAG8199770.1"/>
    </source>
</evidence>